<dbReference type="GO" id="GO:0005739">
    <property type="term" value="C:mitochondrion"/>
    <property type="evidence" value="ECO:0007669"/>
    <property type="project" value="TreeGrafter"/>
</dbReference>
<reference evidence="3 4" key="1">
    <citation type="journal article" date="2020" name="ISME J.">
        <title>Uncovering the hidden diversity of litter-decomposition mechanisms in mushroom-forming fungi.</title>
        <authorList>
            <person name="Floudas D."/>
            <person name="Bentzer J."/>
            <person name="Ahren D."/>
            <person name="Johansson T."/>
            <person name="Persson P."/>
            <person name="Tunlid A."/>
        </authorList>
    </citation>
    <scope>NUCLEOTIDE SEQUENCE [LARGE SCALE GENOMIC DNA]</scope>
    <source>
        <strain evidence="3 4">CBS 291.85</strain>
    </source>
</reference>
<name>A0A8H5GJR6_9AGAR</name>
<dbReference type="Proteomes" id="UP000559256">
    <property type="component" value="Unassembled WGS sequence"/>
</dbReference>
<gene>
    <name evidence="3" type="ORF">D9758_006690</name>
</gene>
<evidence type="ECO:0000256" key="1">
    <source>
        <dbReference type="ARBA" id="ARBA00038048"/>
    </source>
</evidence>
<dbReference type="PANTHER" id="PTHR12286:SF5">
    <property type="entry name" value="SACCHAROPINE DEHYDROGENASE-LIKE OXIDOREDUCTASE"/>
    <property type="match status" value="1"/>
</dbReference>
<evidence type="ECO:0000313" key="4">
    <source>
        <dbReference type="Proteomes" id="UP000559256"/>
    </source>
</evidence>
<sequence>MLERISLIHKMKMKHLLVVYECKRHRLVNRRANNYSSFLPSPPLFFMSSKVDLLVLGATGVTGRQATRYLANHPEHSSFTLAIAARSKHKLDALVQEYSLPNSIQIFTVDVTNDQQVEEVVRNAKVVLNTVGPYYRWGTPVVRACARNGVHYVDLTGEPFWVREIVDTYDYSATKTGSIIVPACGVDSLPSDISIYVANKALKEASASSTSPLQVESSTTSWNVRGVMSYGTFHTLITSLELVPRKKLRESTTPYYLSPAIGRPSPRPRLLYKLFDPSTLQTHIGGLWFMKFSNQAIVERSWGILERNAASSAEPKQTAEAQKLRYGNKMVYDEFMRTPSSFAAGVVSLGIMFTMMMLQIGPIRWIAKKIGPQEGSGFSDEALEKGHFTTVNVTTAEASNTQAVVTLQGKGDPGYLLSPIMMADGALALLFNKSSIPTFARQGGVLTPATAFGDAIVERLQKNPRFSLKCEVVKDGMIDGKKVERRKDI</sequence>
<dbReference type="Gene3D" id="3.40.50.720">
    <property type="entry name" value="NAD(P)-binding Rossmann-like Domain"/>
    <property type="match status" value="1"/>
</dbReference>
<dbReference type="AlphaFoldDB" id="A0A8H5GJR6"/>
<dbReference type="PANTHER" id="PTHR12286">
    <property type="entry name" value="SACCHAROPINE DEHYDROGENASE-LIKE OXIDOREDUCTASE"/>
    <property type="match status" value="1"/>
</dbReference>
<feature type="domain" description="Saccharopine dehydrogenase NADP binding" evidence="2">
    <location>
        <begin position="54"/>
        <end position="180"/>
    </location>
</feature>
<dbReference type="InterPro" id="IPR005097">
    <property type="entry name" value="Sacchrp_dh_NADP-bd"/>
</dbReference>
<dbReference type="SUPFAM" id="SSF51735">
    <property type="entry name" value="NAD(P)-binding Rossmann-fold domains"/>
    <property type="match status" value="1"/>
</dbReference>
<dbReference type="GO" id="GO:0005886">
    <property type="term" value="C:plasma membrane"/>
    <property type="evidence" value="ECO:0007669"/>
    <property type="project" value="TreeGrafter"/>
</dbReference>
<evidence type="ECO:0000259" key="2">
    <source>
        <dbReference type="Pfam" id="PF03435"/>
    </source>
</evidence>
<organism evidence="3 4">
    <name type="scientific">Tetrapyrgos nigripes</name>
    <dbReference type="NCBI Taxonomy" id="182062"/>
    <lineage>
        <taxon>Eukaryota</taxon>
        <taxon>Fungi</taxon>
        <taxon>Dikarya</taxon>
        <taxon>Basidiomycota</taxon>
        <taxon>Agaricomycotina</taxon>
        <taxon>Agaricomycetes</taxon>
        <taxon>Agaricomycetidae</taxon>
        <taxon>Agaricales</taxon>
        <taxon>Marasmiineae</taxon>
        <taxon>Marasmiaceae</taxon>
        <taxon>Tetrapyrgos</taxon>
    </lineage>
</organism>
<evidence type="ECO:0000313" key="3">
    <source>
        <dbReference type="EMBL" id="KAF5366000.1"/>
    </source>
</evidence>
<comment type="caution">
    <text evidence="3">The sequence shown here is derived from an EMBL/GenBank/DDBJ whole genome shotgun (WGS) entry which is preliminary data.</text>
</comment>
<comment type="similarity">
    <text evidence="1">Belongs to the saccharopine dehydrogenase family.</text>
</comment>
<dbReference type="Pfam" id="PF03435">
    <property type="entry name" value="Sacchrp_dh_NADP"/>
    <property type="match status" value="1"/>
</dbReference>
<proteinExistence type="inferred from homology"/>
<dbReference type="EMBL" id="JAACJM010000025">
    <property type="protein sequence ID" value="KAF5366000.1"/>
    <property type="molecule type" value="Genomic_DNA"/>
</dbReference>
<accession>A0A8H5GJR6</accession>
<dbReference type="GO" id="GO:0009247">
    <property type="term" value="P:glycolipid biosynthetic process"/>
    <property type="evidence" value="ECO:0007669"/>
    <property type="project" value="TreeGrafter"/>
</dbReference>
<dbReference type="OrthoDB" id="10268090at2759"/>
<dbReference type="InterPro" id="IPR036291">
    <property type="entry name" value="NAD(P)-bd_dom_sf"/>
</dbReference>
<protein>
    <recommendedName>
        <fullName evidence="2">Saccharopine dehydrogenase NADP binding domain-containing protein</fullName>
    </recommendedName>
</protein>
<dbReference type="InterPro" id="IPR051276">
    <property type="entry name" value="Saccharopine_DH-like_oxidrdct"/>
</dbReference>
<dbReference type="GO" id="GO:0005811">
    <property type="term" value="C:lipid droplet"/>
    <property type="evidence" value="ECO:0007669"/>
    <property type="project" value="TreeGrafter"/>
</dbReference>
<keyword evidence="4" id="KW-1185">Reference proteome</keyword>